<evidence type="ECO:0000256" key="4">
    <source>
        <dbReference type="ARBA" id="ARBA00022705"/>
    </source>
</evidence>
<dbReference type="PROSITE" id="PS51462">
    <property type="entry name" value="NUDIX"/>
    <property type="match status" value="1"/>
</dbReference>
<dbReference type="RefSeq" id="WP_008469578.1">
    <property type="nucleotide sequence ID" value="NZ_AYZP01000001.1"/>
</dbReference>
<comment type="similarity">
    <text evidence="2">Belongs to the Nudix hydrolase family.</text>
</comment>
<dbReference type="GO" id="GO:0044716">
    <property type="term" value="F:8-oxo-GDP phosphatase activity"/>
    <property type="evidence" value="ECO:0007669"/>
    <property type="project" value="TreeGrafter"/>
</dbReference>
<dbReference type="Proteomes" id="UP000009320">
    <property type="component" value="Unassembled WGS sequence"/>
</dbReference>
<keyword evidence="3" id="KW-0515">Mutator protein</keyword>
<dbReference type="STRING" id="1423758.FC41_GL000248"/>
<dbReference type="PANTHER" id="PTHR47707">
    <property type="entry name" value="8-OXO-DGTP DIPHOSPHATASE"/>
    <property type="match status" value="1"/>
</dbReference>
<keyword evidence="5" id="KW-0479">Metal-binding</keyword>
<dbReference type="AlphaFoldDB" id="I7KG70"/>
<evidence type="ECO:0000256" key="9">
    <source>
        <dbReference type="ARBA" id="ARBA00023204"/>
    </source>
</evidence>
<evidence type="ECO:0000256" key="3">
    <source>
        <dbReference type="ARBA" id="ARBA00022457"/>
    </source>
</evidence>
<evidence type="ECO:0000313" key="14">
    <source>
        <dbReference type="Proteomes" id="UP000009320"/>
    </source>
</evidence>
<dbReference type="InterPro" id="IPR047127">
    <property type="entry name" value="MutT-like"/>
</dbReference>
<dbReference type="SUPFAM" id="SSF55811">
    <property type="entry name" value="Nudix"/>
    <property type="match status" value="1"/>
</dbReference>
<dbReference type="PROSITE" id="PS00893">
    <property type="entry name" value="NUDIX_BOX"/>
    <property type="match status" value="1"/>
</dbReference>
<dbReference type="GO" id="GO:0044715">
    <property type="term" value="F:8-oxo-dGDP phosphatase activity"/>
    <property type="evidence" value="ECO:0007669"/>
    <property type="project" value="TreeGrafter"/>
</dbReference>
<dbReference type="InterPro" id="IPR000086">
    <property type="entry name" value="NUDIX_hydrolase_dom"/>
</dbReference>
<comment type="caution">
    <text evidence="13">The sequence shown here is derived from an EMBL/GenBank/DDBJ whole genome shotgun (WGS) entry which is preliminary data.</text>
</comment>
<name>I7KG70_9LACO</name>
<dbReference type="Pfam" id="PF14815">
    <property type="entry name" value="NUDIX_4"/>
    <property type="match status" value="1"/>
</dbReference>
<dbReference type="eggNOG" id="COG0494">
    <property type="taxonomic scope" value="Bacteria"/>
</dbReference>
<evidence type="ECO:0000256" key="10">
    <source>
        <dbReference type="ARBA" id="ARBA00035861"/>
    </source>
</evidence>
<evidence type="ECO:0000256" key="8">
    <source>
        <dbReference type="ARBA" id="ARBA00022842"/>
    </source>
</evidence>
<evidence type="ECO:0000259" key="12">
    <source>
        <dbReference type="PROSITE" id="PS51462"/>
    </source>
</evidence>
<sequence length="140" mass="16112">MKKVIKVVGAAILNQEQNKILVAKRDSDRILHDMWEFPGGKIEKGETPQQAIKREIKEELNVDIKVGPQVGKSTEFEYDFGIVHLTVFYSRLLTTDFELVAHSTMKWVTKKELSDLIWPAADKEIVAELKNQKLEDINFE</sequence>
<evidence type="ECO:0000256" key="11">
    <source>
        <dbReference type="ARBA" id="ARBA00038905"/>
    </source>
</evidence>
<evidence type="ECO:0000256" key="7">
    <source>
        <dbReference type="ARBA" id="ARBA00022801"/>
    </source>
</evidence>
<dbReference type="PANTHER" id="PTHR47707:SF1">
    <property type="entry name" value="NUDIX HYDROLASE FAMILY PROTEIN"/>
    <property type="match status" value="1"/>
</dbReference>
<dbReference type="EC" id="3.6.1.55" evidence="11"/>
<evidence type="ECO:0000256" key="6">
    <source>
        <dbReference type="ARBA" id="ARBA00022763"/>
    </source>
</evidence>
<comment type="cofactor">
    <cofactor evidence="1">
        <name>Mg(2+)</name>
        <dbReference type="ChEBI" id="CHEBI:18420"/>
    </cofactor>
</comment>
<dbReference type="GO" id="GO:0046872">
    <property type="term" value="F:metal ion binding"/>
    <property type="evidence" value="ECO:0007669"/>
    <property type="project" value="UniProtKB-KW"/>
</dbReference>
<evidence type="ECO:0000256" key="2">
    <source>
        <dbReference type="ARBA" id="ARBA00005582"/>
    </source>
</evidence>
<accession>I7KG70</accession>
<proteinExistence type="inferred from homology"/>
<dbReference type="GO" id="GO:0008413">
    <property type="term" value="F:8-oxo-7,8-dihydroguanosine triphosphate pyrophosphatase activity"/>
    <property type="evidence" value="ECO:0007669"/>
    <property type="project" value="TreeGrafter"/>
</dbReference>
<dbReference type="InterPro" id="IPR020084">
    <property type="entry name" value="NUDIX_hydrolase_CS"/>
</dbReference>
<evidence type="ECO:0000256" key="1">
    <source>
        <dbReference type="ARBA" id="ARBA00001946"/>
    </source>
</evidence>
<protein>
    <recommendedName>
        <fullName evidence="11">8-oxo-dGTP diphosphatase</fullName>
        <ecNumber evidence="11">3.6.1.55</ecNumber>
    </recommendedName>
</protein>
<keyword evidence="14" id="KW-1185">Reference proteome</keyword>
<dbReference type="GO" id="GO:0006260">
    <property type="term" value="P:DNA replication"/>
    <property type="evidence" value="ECO:0007669"/>
    <property type="project" value="UniProtKB-KW"/>
</dbReference>
<dbReference type="EMBL" id="CAKE01000001">
    <property type="protein sequence ID" value="CCI80990.1"/>
    <property type="molecule type" value="Genomic_DNA"/>
</dbReference>
<dbReference type="GO" id="GO:0006281">
    <property type="term" value="P:DNA repair"/>
    <property type="evidence" value="ECO:0007669"/>
    <property type="project" value="UniProtKB-KW"/>
</dbReference>
<evidence type="ECO:0000256" key="5">
    <source>
        <dbReference type="ARBA" id="ARBA00022723"/>
    </source>
</evidence>
<dbReference type="PRINTS" id="PR00502">
    <property type="entry name" value="NUDIXFAMILY"/>
</dbReference>
<dbReference type="PATRIC" id="fig|1423758.3.peg.252"/>
<dbReference type="InterPro" id="IPR020476">
    <property type="entry name" value="Nudix_hydrolase"/>
</dbReference>
<gene>
    <name evidence="13" type="ORF">BN55_03505</name>
</gene>
<dbReference type="CDD" id="cd03425">
    <property type="entry name" value="NUDIX_MutT_NudA_like"/>
    <property type="match status" value="1"/>
</dbReference>
<dbReference type="InterPro" id="IPR029119">
    <property type="entry name" value="MutY_C"/>
</dbReference>
<comment type="catalytic activity">
    <reaction evidence="10">
        <text>8-oxo-dGTP + H2O = 8-oxo-dGMP + diphosphate + H(+)</text>
        <dbReference type="Rhea" id="RHEA:31575"/>
        <dbReference type="ChEBI" id="CHEBI:15377"/>
        <dbReference type="ChEBI" id="CHEBI:15378"/>
        <dbReference type="ChEBI" id="CHEBI:33019"/>
        <dbReference type="ChEBI" id="CHEBI:63224"/>
        <dbReference type="ChEBI" id="CHEBI:77896"/>
        <dbReference type="EC" id="3.6.1.55"/>
    </reaction>
</comment>
<organism evidence="13 14">
    <name type="scientific">Lactobacillus hominis DSM 23910 = CRBIP 24.179</name>
    <dbReference type="NCBI Taxonomy" id="1423758"/>
    <lineage>
        <taxon>Bacteria</taxon>
        <taxon>Bacillati</taxon>
        <taxon>Bacillota</taxon>
        <taxon>Bacilli</taxon>
        <taxon>Lactobacillales</taxon>
        <taxon>Lactobacillaceae</taxon>
        <taxon>Lactobacillus</taxon>
    </lineage>
</organism>
<dbReference type="InterPro" id="IPR015797">
    <property type="entry name" value="NUDIX_hydrolase-like_dom_sf"/>
</dbReference>
<dbReference type="OrthoDB" id="9810648at2"/>
<evidence type="ECO:0000313" key="13">
    <source>
        <dbReference type="EMBL" id="CCI80990.1"/>
    </source>
</evidence>
<keyword evidence="4" id="KW-0235">DNA replication</keyword>
<dbReference type="Gene3D" id="3.90.79.10">
    <property type="entry name" value="Nucleoside Triphosphate Pyrophosphohydrolase"/>
    <property type="match status" value="1"/>
</dbReference>
<keyword evidence="8" id="KW-0460">Magnesium</keyword>
<keyword evidence="7 13" id="KW-0378">Hydrolase</keyword>
<dbReference type="GO" id="GO:0035539">
    <property type="term" value="F:8-oxo-7,8-dihydrodeoxyguanosine triphosphate pyrophosphatase activity"/>
    <property type="evidence" value="ECO:0007669"/>
    <property type="project" value="UniProtKB-EC"/>
</dbReference>
<dbReference type="GeneID" id="82846273"/>
<keyword evidence="9" id="KW-0234">DNA repair</keyword>
<feature type="domain" description="Nudix hydrolase" evidence="12">
    <location>
        <begin position="3"/>
        <end position="134"/>
    </location>
</feature>
<reference evidence="13 14" key="1">
    <citation type="submission" date="2012-06" db="EMBL/GenBank/DDBJ databases">
        <title>Draft Genome Sequence of Lactobacillus hominis Strain CRBIP 24.179T, isolated from human intestine.</title>
        <authorList>
            <person name="Cousin S."/>
            <person name="Ma L."/>
            <person name="Bizet C."/>
            <person name="Loux V."/>
            <person name="Bouchier C."/>
            <person name="Clermont D."/>
            <person name="Creno S."/>
        </authorList>
    </citation>
    <scope>NUCLEOTIDE SEQUENCE [LARGE SCALE GENOMIC DNA]</scope>
    <source>
        <strain evidence="14">CRBIP 24.179T</strain>
    </source>
</reference>
<keyword evidence="6" id="KW-0227">DNA damage</keyword>